<keyword evidence="1 4" id="KW-0732">Signal</keyword>
<dbReference type="Proteomes" id="UP000032180">
    <property type="component" value="Chromosome 4"/>
</dbReference>
<dbReference type="Gramene" id="LPERR04G26380.1">
    <property type="protein sequence ID" value="LPERR04G26380.1"/>
    <property type="gene ID" value="LPERR04G26380"/>
</dbReference>
<dbReference type="GO" id="GO:0004857">
    <property type="term" value="F:enzyme inhibitor activity"/>
    <property type="evidence" value="ECO:0007669"/>
    <property type="project" value="InterPro"/>
</dbReference>
<evidence type="ECO:0000256" key="2">
    <source>
        <dbReference type="ARBA" id="ARBA00023157"/>
    </source>
</evidence>
<dbReference type="Pfam" id="PF04043">
    <property type="entry name" value="PMEI"/>
    <property type="match status" value="1"/>
</dbReference>
<reference evidence="6 7" key="1">
    <citation type="submission" date="2012-08" db="EMBL/GenBank/DDBJ databases">
        <title>Oryza genome evolution.</title>
        <authorList>
            <person name="Wing R.A."/>
        </authorList>
    </citation>
    <scope>NUCLEOTIDE SEQUENCE</scope>
</reference>
<dbReference type="NCBIfam" id="TIGR01614">
    <property type="entry name" value="PME_inhib"/>
    <property type="match status" value="1"/>
</dbReference>
<dbReference type="PANTHER" id="PTHR35357">
    <property type="entry name" value="OS02G0537100 PROTEIN"/>
    <property type="match status" value="1"/>
</dbReference>
<reference evidence="7" key="2">
    <citation type="submission" date="2013-12" db="EMBL/GenBank/DDBJ databases">
        <authorList>
            <person name="Yu Y."/>
            <person name="Lee S."/>
            <person name="de Baynast K."/>
            <person name="Wissotski M."/>
            <person name="Liu L."/>
            <person name="Talag J."/>
            <person name="Goicoechea J."/>
            <person name="Angelova A."/>
            <person name="Jetty R."/>
            <person name="Kudrna D."/>
            <person name="Golser W."/>
            <person name="Rivera L."/>
            <person name="Zhang J."/>
            <person name="Wing R."/>
        </authorList>
    </citation>
    <scope>NUCLEOTIDE SEQUENCE</scope>
</reference>
<dbReference type="Gene3D" id="1.20.140.40">
    <property type="entry name" value="Invertase/pectin methylesterase inhibitor family protein"/>
    <property type="match status" value="1"/>
</dbReference>
<dbReference type="CDD" id="cd14859">
    <property type="entry name" value="PMEI_like"/>
    <property type="match status" value="1"/>
</dbReference>
<dbReference type="HOGENOM" id="CLU_033761_5_1_1"/>
<dbReference type="SMART" id="SM00856">
    <property type="entry name" value="PMEI"/>
    <property type="match status" value="1"/>
</dbReference>
<accession>A0A0D9WBN4</accession>
<dbReference type="eggNOG" id="ENOG502RXIR">
    <property type="taxonomic scope" value="Eukaryota"/>
</dbReference>
<evidence type="ECO:0000313" key="6">
    <source>
        <dbReference type="EnsemblPlants" id="LPERR04G26380.1"/>
    </source>
</evidence>
<evidence type="ECO:0000256" key="3">
    <source>
        <dbReference type="ARBA" id="ARBA00038471"/>
    </source>
</evidence>
<organism evidence="6 7">
    <name type="scientific">Leersia perrieri</name>
    <dbReference type="NCBI Taxonomy" id="77586"/>
    <lineage>
        <taxon>Eukaryota</taxon>
        <taxon>Viridiplantae</taxon>
        <taxon>Streptophyta</taxon>
        <taxon>Embryophyta</taxon>
        <taxon>Tracheophyta</taxon>
        <taxon>Spermatophyta</taxon>
        <taxon>Magnoliopsida</taxon>
        <taxon>Liliopsida</taxon>
        <taxon>Poales</taxon>
        <taxon>Poaceae</taxon>
        <taxon>BOP clade</taxon>
        <taxon>Oryzoideae</taxon>
        <taxon>Oryzeae</taxon>
        <taxon>Oryzinae</taxon>
        <taxon>Leersia</taxon>
    </lineage>
</organism>
<dbReference type="InterPro" id="IPR035513">
    <property type="entry name" value="Invertase/methylesterase_inhib"/>
</dbReference>
<dbReference type="STRING" id="77586.A0A0D9WBN4"/>
<dbReference type="InterPro" id="IPR006501">
    <property type="entry name" value="Pectinesterase_inhib_dom"/>
</dbReference>
<name>A0A0D9WBN4_9ORYZ</name>
<keyword evidence="7" id="KW-1185">Reference proteome</keyword>
<evidence type="ECO:0000259" key="5">
    <source>
        <dbReference type="SMART" id="SM00856"/>
    </source>
</evidence>
<dbReference type="EnsemblPlants" id="LPERR04G26380.1">
    <property type="protein sequence ID" value="LPERR04G26380.1"/>
    <property type="gene ID" value="LPERR04G26380"/>
</dbReference>
<evidence type="ECO:0000256" key="1">
    <source>
        <dbReference type="ARBA" id="ARBA00022729"/>
    </source>
</evidence>
<proteinExistence type="inferred from homology"/>
<keyword evidence="2" id="KW-1015">Disulfide bond</keyword>
<protein>
    <recommendedName>
        <fullName evidence="5">Pectinesterase inhibitor domain-containing protein</fullName>
    </recommendedName>
</protein>
<feature type="domain" description="Pectinesterase inhibitor" evidence="5">
    <location>
        <begin position="39"/>
        <end position="189"/>
    </location>
</feature>
<comment type="similarity">
    <text evidence="3">Belongs to the PMEI family.</text>
</comment>
<evidence type="ECO:0000256" key="4">
    <source>
        <dbReference type="SAM" id="SignalP"/>
    </source>
</evidence>
<feature type="signal peptide" evidence="4">
    <location>
        <begin position="1"/>
        <end position="27"/>
    </location>
</feature>
<dbReference type="PANTHER" id="PTHR35357:SF8">
    <property type="entry name" value="OS01G0111000 PROTEIN"/>
    <property type="match status" value="1"/>
</dbReference>
<reference evidence="6" key="3">
    <citation type="submission" date="2015-04" db="UniProtKB">
        <authorList>
            <consortium name="EnsemblPlants"/>
        </authorList>
    </citation>
    <scope>IDENTIFICATION</scope>
</reference>
<dbReference type="SUPFAM" id="SSF101148">
    <property type="entry name" value="Plant invertase/pectin methylesterase inhibitor"/>
    <property type="match status" value="1"/>
</dbReference>
<dbReference type="AlphaFoldDB" id="A0A0D9WBN4"/>
<feature type="chain" id="PRO_5002348952" description="Pectinesterase inhibitor domain-containing protein" evidence="4">
    <location>
        <begin position="28"/>
        <end position="198"/>
    </location>
</feature>
<evidence type="ECO:0000313" key="7">
    <source>
        <dbReference type="Proteomes" id="UP000032180"/>
    </source>
</evidence>
<sequence>MAPAAGALVYGNICLLLFLVFAAAAAADKSKGAGPGPKQQQQLVQSTCNSTTYYDVCVAALTSGSDASTGAVDVRGLCAIAVSVAAANASASAASVVGSAAAYQGQTTGALLRACGGRYANAREALVSAQDALKEEAYDDAFVHVSAAAQYPTMCRALFRRPHPAVAYPPELARREEGLRRLCTVVLDIISLLLVTVP</sequence>